<accession>A0A813RXD6</accession>
<feature type="chain" id="PRO_5033020525" evidence="1">
    <location>
        <begin position="19"/>
        <end position="192"/>
    </location>
</feature>
<keyword evidence="3" id="KW-1185">Reference proteome</keyword>
<gene>
    <name evidence="2" type="ORF">OXX778_LOCUS5790</name>
</gene>
<dbReference type="OrthoDB" id="10599884at2759"/>
<keyword evidence="1" id="KW-0732">Signal</keyword>
<evidence type="ECO:0000313" key="3">
    <source>
        <dbReference type="Proteomes" id="UP000663879"/>
    </source>
</evidence>
<dbReference type="EMBL" id="CAJNOC010000648">
    <property type="protein sequence ID" value="CAF0787382.1"/>
    <property type="molecule type" value="Genomic_DNA"/>
</dbReference>
<proteinExistence type="predicted"/>
<protein>
    <submittedName>
        <fullName evidence="2">Uncharacterized protein</fullName>
    </submittedName>
</protein>
<dbReference type="Proteomes" id="UP000663879">
    <property type="component" value="Unassembled WGS sequence"/>
</dbReference>
<name>A0A813RXD6_9BILA</name>
<feature type="signal peptide" evidence="1">
    <location>
        <begin position="1"/>
        <end position="18"/>
    </location>
</feature>
<dbReference type="AlphaFoldDB" id="A0A813RXD6"/>
<organism evidence="2 3">
    <name type="scientific">Brachionus calyciflorus</name>
    <dbReference type="NCBI Taxonomy" id="104777"/>
    <lineage>
        <taxon>Eukaryota</taxon>
        <taxon>Metazoa</taxon>
        <taxon>Spiralia</taxon>
        <taxon>Gnathifera</taxon>
        <taxon>Rotifera</taxon>
        <taxon>Eurotatoria</taxon>
        <taxon>Monogononta</taxon>
        <taxon>Pseudotrocha</taxon>
        <taxon>Ploima</taxon>
        <taxon>Brachionidae</taxon>
        <taxon>Brachionus</taxon>
    </lineage>
</organism>
<evidence type="ECO:0000256" key="1">
    <source>
        <dbReference type="SAM" id="SignalP"/>
    </source>
</evidence>
<comment type="caution">
    <text evidence="2">The sequence shown here is derived from an EMBL/GenBank/DDBJ whole genome shotgun (WGS) entry which is preliminary data.</text>
</comment>
<evidence type="ECO:0000313" key="2">
    <source>
        <dbReference type="EMBL" id="CAF0787382.1"/>
    </source>
</evidence>
<sequence length="192" mass="21627">MNFLAALTILFLAKNCYSFLPVAPIAPFGIAPPFLPLLPPGLLLARPFLARRLLLTSLLLGKRDVKQNSLSSNETSSCNYTRDTSLLRCEGLSQKFECQVTERLSDSSKLNATLKNLQAVHVNETNFGVFNLFTTNSNFTFIRPDNHQKVTLSIYNSQQNNQSGLQVQNSTCWNNIQKLYEESSQINFELNF</sequence>
<reference evidence="2" key="1">
    <citation type="submission" date="2021-02" db="EMBL/GenBank/DDBJ databases">
        <authorList>
            <person name="Nowell W R."/>
        </authorList>
    </citation>
    <scope>NUCLEOTIDE SEQUENCE</scope>
    <source>
        <strain evidence="2">Ploen Becks lab</strain>
    </source>
</reference>